<feature type="region of interest" description="Disordered" evidence="1">
    <location>
        <begin position="206"/>
        <end position="248"/>
    </location>
</feature>
<feature type="compositionally biased region" description="Polar residues" evidence="1">
    <location>
        <begin position="8"/>
        <end position="25"/>
    </location>
</feature>
<evidence type="ECO:0000256" key="1">
    <source>
        <dbReference type="SAM" id="MobiDB-lite"/>
    </source>
</evidence>
<dbReference type="PANTHER" id="PTHR34222">
    <property type="entry name" value="GAG_PRE-INTEGRS DOMAIN-CONTAINING PROTEIN"/>
    <property type="match status" value="1"/>
</dbReference>
<feature type="region of interest" description="Disordered" evidence="1">
    <location>
        <begin position="416"/>
        <end position="443"/>
    </location>
</feature>
<feature type="compositionally biased region" description="Polar residues" evidence="1">
    <location>
        <begin position="222"/>
        <end position="248"/>
    </location>
</feature>
<dbReference type="AlphaFoldDB" id="A0A8J4R1Z4"/>
<evidence type="ECO:0000313" key="3">
    <source>
        <dbReference type="Proteomes" id="UP000737018"/>
    </source>
</evidence>
<gene>
    <name evidence="2" type="ORF">CMV_012409</name>
</gene>
<feature type="compositionally biased region" description="Low complexity" evidence="1">
    <location>
        <begin position="206"/>
        <end position="221"/>
    </location>
</feature>
<feature type="compositionally biased region" description="Basic and acidic residues" evidence="1">
    <location>
        <begin position="434"/>
        <end position="443"/>
    </location>
</feature>
<keyword evidence="3" id="KW-1185">Reference proteome</keyword>
<accession>A0A8J4R1Z4</accession>
<dbReference type="Proteomes" id="UP000737018">
    <property type="component" value="Unassembled WGS sequence"/>
</dbReference>
<evidence type="ECO:0008006" key="4">
    <source>
        <dbReference type="Google" id="ProtNLM"/>
    </source>
</evidence>
<dbReference type="PANTHER" id="PTHR34222:SF99">
    <property type="entry name" value="PROTEIN, PUTATIVE-RELATED"/>
    <property type="match status" value="1"/>
</dbReference>
<evidence type="ECO:0000313" key="2">
    <source>
        <dbReference type="EMBL" id="KAF3963172.1"/>
    </source>
</evidence>
<feature type="region of interest" description="Disordered" evidence="1">
    <location>
        <begin position="1"/>
        <end position="38"/>
    </location>
</feature>
<comment type="caution">
    <text evidence="2">The sequence shown here is derived from an EMBL/GenBank/DDBJ whole genome shotgun (WGS) entry which is preliminary data.</text>
</comment>
<dbReference type="GO" id="GO:0003676">
    <property type="term" value="F:nucleic acid binding"/>
    <property type="evidence" value="ECO:0007669"/>
    <property type="project" value="InterPro"/>
</dbReference>
<dbReference type="SUPFAM" id="SSF57756">
    <property type="entry name" value="Retrovirus zinc finger-like domains"/>
    <property type="match status" value="1"/>
</dbReference>
<organism evidence="2 3">
    <name type="scientific">Castanea mollissima</name>
    <name type="common">Chinese chestnut</name>
    <dbReference type="NCBI Taxonomy" id="60419"/>
    <lineage>
        <taxon>Eukaryota</taxon>
        <taxon>Viridiplantae</taxon>
        <taxon>Streptophyta</taxon>
        <taxon>Embryophyta</taxon>
        <taxon>Tracheophyta</taxon>
        <taxon>Spermatophyta</taxon>
        <taxon>Magnoliopsida</taxon>
        <taxon>eudicotyledons</taxon>
        <taxon>Gunneridae</taxon>
        <taxon>Pentapetalae</taxon>
        <taxon>rosids</taxon>
        <taxon>fabids</taxon>
        <taxon>Fagales</taxon>
        <taxon>Fagaceae</taxon>
        <taxon>Castanea</taxon>
    </lineage>
</organism>
<dbReference type="InterPro" id="IPR036875">
    <property type="entry name" value="Znf_CCHC_sf"/>
</dbReference>
<protein>
    <recommendedName>
        <fullName evidence="4">CCHC-type domain-containing protein</fullName>
    </recommendedName>
</protein>
<dbReference type="OrthoDB" id="1746290at2759"/>
<name>A0A8J4R1Z4_9ROSI</name>
<proteinExistence type="predicted"/>
<dbReference type="GO" id="GO:0008270">
    <property type="term" value="F:zinc ion binding"/>
    <property type="evidence" value="ECO:0007669"/>
    <property type="project" value="InterPro"/>
</dbReference>
<reference evidence="2" key="1">
    <citation type="submission" date="2020-03" db="EMBL/GenBank/DDBJ databases">
        <title>Castanea mollissima Vanexum genome sequencing.</title>
        <authorList>
            <person name="Staton M."/>
        </authorList>
    </citation>
    <scope>NUCLEOTIDE SEQUENCE</scope>
    <source>
        <tissue evidence="2">Leaf</tissue>
    </source>
</reference>
<dbReference type="EMBL" id="JRKL02001582">
    <property type="protein sequence ID" value="KAF3963172.1"/>
    <property type="molecule type" value="Genomic_DNA"/>
</dbReference>
<sequence>MVEPTALYASNGSNPNFGPNFRPTQNQGYNGGKKGNSKKERPVCTYCGLTGHIADKCYKLHGYPPGYKPKGKVFMANQVSGVFHSENSDGSNGSFGQAQHCYINGSNAYGATQSGVNASGMQPDAITFPPQNFPSQFQGSSSQSLKCPISQSQCEQLLSYLSILKENSGVSSGIQPAHQAATVMTAAVDTSSSNNFVNNFSDSVDNPTLSPSTSSYEPPTSILHTTPSVPRQLDVTNDVPTSPNVLPSPTFATPSSIHLSPSSSPDIDPISTSSILVVLRRSTRPHHPPAYLTDYSCKAVVSKPSLGSPYDISDHLNYENLGSNFHSFVMSVTATPVEPVHFYQAVQSAVWRAAMDKEIAALEQNNTWTLTPLPFAFTRLANRLGLIDIFVPKRVKFGSQLQVIEQSMIQDLRGSVKTESRSLSGSNAKRKQHRLEEVKDDQG</sequence>